<evidence type="ECO:0000313" key="1">
    <source>
        <dbReference type="EMBL" id="OCO78359.1"/>
    </source>
</evidence>
<proteinExistence type="predicted"/>
<gene>
    <name evidence="1" type="ORF">AN695_0226900</name>
</gene>
<dbReference type="AlphaFoldDB" id="A0A5C6R198"/>
<comment type="caution">
    <text evidence="1">The sequence shown here is derived from an EMBL/GenBank/DDBJ whole genome shotgun (WGS) entry which is preliminary data.</text>
</comment>
<protein>
    <submittedName>
        <fullName evidence="1">Uncharacterized protein</fullName>
    </submittedName>
</protein>
<sequence length="71" mass="7934">MEKQPGGLWPFPVFLYAPHSFILPFLSPPLAAVLTSAVCQREEAEVHLQLMCRTVIAGLLLTMQDRRCVPV</sequence>
<accession>A0A5C6R198</accession>
<dbReference type="RefSeq" id="WP_057523877.1">
    <property type="nucleotide sequence ID" value="NZ_JAOXCQ010000128.1"/>
</dbReference>
<reference evidence="2" key="1">
    <citation type="submission" date="2016-04" db="EMBL/GenBank/DDBJ databases">
        <authorList>
            <person name="Osei Sekyere J."/>
            <person name="Sivertsen A."/>
            <person name="Pedersen A.T."/>
            <person name="Sundsfjord A."/>
        </authorList>
    </citation>
    <scope>NUCLEOTIDE SEQUENCE [LARGE SCALE GENOMIC DNA]</scope>
    <source>
        <strain evidence="2">945174350</strain>
    </source>
</reference>
<organism evidence="1 2">
    <name type="scientific">Serratia marcescens</name>
    <dbReference type="NCBI Taxonomy" id="615"/>
    <lineage>
        <taxon>Bacteria</taxon>
        <taxon>Pseudomonadati</taxon>
        <taxon>Pseudomonadota</taxon>
        <taxon>Gammaproteobacteria</taxon>
        <taxon>Enterobacterales</taxon>
        <taxon>Yersiniaceae</taxon>
        <taxon>Serratia</taxon>
    </lineage>
</organism>
<name>A0A5C6R198_SERMA</name>
<dbReference type="EMBL" id="LJEX02000175">
    <property type="protein sequence ID" value="OCO78359.1"/>
    <property type="molecule type" value="Genomic_DNA"/>
</dbReference>
<evidence type="ECO:0000313" key="2">
    <source>
        <dbReference type="Proteomes" id="UP000050489"/>
    </source>
</evidence>
<dbReference type="Proteomes" id="UP000050489">
    <property type="component" value="Unassembled WGS sequence"/>
</dbReference>